<name>A0A6M3JPI7_9ZZZZ</name>
<dbReference type="AlphaFoldDB" id="A0A6M3JPI7"/>
<sequence>MFVKTGERLSLQYHHKRDQLYFIIDPGFTILNSAHRDFEPIEFDDVEPGSIFIAKRGCQHRAIYNGNRKYGRFLDVALGENDETDIVRVKDKYNRKAEWFDVDPVT</sequence>
<accession>A0A6M3JPI7</accession>
<dbReference type="EMBL" id="MT141833">
    <property type="protein sequence ID" value="QJA70935.1"/>
    <property type="molecule type" value="Genomic_DNA"/>
</dbReference>
<organism evidence="1">
    <name type="scientific">viral metagenome</name>
    <dbReference type="NCBI Taxonomy" id="1070528"/>
    <lineage>
        <taxon>unclassified sequences</taxon>
        <taxon>metagenomes</taxon>
        <taxon>organismal metagenomes</taxon>
    </lineage>
</organism>
<evidence type="ECO:0000313" key="1">
    <source>
        <dbReference type="EMBL" id="QJA70935.1"/>
    </source>
</evidence>
<protein>
    <recommendedName>
        <fullName evidence="2">Mannose-6-phosphate isomerase</fullName>
    </recommendedName>
</protein>
<evidence type="ECO:0008006" key="2">
    <source>
        <dbReference type="Google" id="ProtNLM"/>
    </source>
</evidence>
<gene>
    <name evidence="1" type="ORF">MM415A03462_0006</name>
</gene>
<reference evidence="1" key="1">
    <citation type="submission" date="2020-03" db="EMBL/GenBank/DDBJ databases">
        <title>The deep terrestrial virosphere.</title>
        <authorList>
            <person name="Holmfeldt K."/>
            <person name="Nilsson E."/>
            <person name="Simone D."/>
            <person name="Lopez-Fernandez M."/>
            <person name="Wu X."/>
            <person name="de Brujin I."/>
            <person name="Lundin D."/>
            <person name="Andersson A."/>
            <person name="Bertilsson S."/>
            <person name="Dopson M."/>
        </authorList>
    </citation>
    <scope>NUCLEOTIDE SEQUENCE</scope>
    <source>
        <strain evidence="1">MM415A03462</strain>
    </source>
</reference>
<proteinExistence type="predicted"/>
<dbReference type="SUPFAM" id="SSF51182">
    <property type="entry name" value="RmlC-like cupins"/>
    <property type="match status" value="1"/>
</dbReference>
<dbReference type="InterPro" id="IPR011051">
    <property type="entry name" value="RmlC_Cupin_sf"/>
</dbReference>